<name>A0A9X0R3F2_9PROT</name>
<dbReference type="Proteomes" id="UP000600101">
    <property type="component" value="Unassembled WGS sequence"/>
</dbReference>
<proteinExistence type="predicted"/>
<organism evidence="1 2">
    <name type="scientific">Siccirubricoccus deserti</name>
    <dbReference type="NCBI Taxonomy" id="2013562"/>
    <lineage>
        <taxon>Bacteria</taxon>
        <taxon>Pseudomonadati</taxon>
        <taxon>Pseudomonadota</taxon>
        <taxon>Alphaproteobacteria</taxon>
        <taxon>Acetobacterales</taxon>
        <taxon>Roseomonadaceae</taxon>
        <taxon>Siccirubricoccus</taxon>
    </lineage>
</organism>
<sequence>MTHPLNRFEIRLPNELQVAIDAWRGRQPNPPPRAAAVRALIELALPGDFGDGAARTFAEGNGTAAVPEAQLRRGMPWHAKAPTHEQQLGVRIDSRLMAQLDWLSREGGLTKRAAVEAALEMFLGRELRRRGVAP</sequence>
<reference evidence="1" key="1">
    <citation type="submission" date="2020-08" db="EMBL/GenBank/DDBJ databases">
        <authorList>
            <person name="Hu Y."/>
            <person name="Nguyen S.V."/>
            <person name="Li F."/>
            <person name="Fanning S."/>
        </authorList>
    </citation>
    <scope>NUCLEOTIDE SEQUENCE</scope>
    <source>
        <strain evidence="1">SYSU D8009</strain>
    </source>
</reference>
<evidence type="ECO:0000313" key="1">
    <source>
        <dbReference type="EMBL" id="MBC4019146.1"/>
    </source>
</evidence>
<gene>
    <name evidence="1" type="ORF">H7965_28335</name>
</gene>
<protein>
    <submittedName>
        <fullName evidence="1">Uncharacterized protein</fullName>
    </submittedName>
</protein>
<accession>A0A9X0R3F2</accession>
<dbReference type="AlphaFoldDB" id="A0A9X0R3F2"/>
<evidence type="ECO:0000313" key="2">
    <source>
        <dbReference type="Proteomes" id="UP000600101"/>
    </source>
</evidence>
<dbReference type="EMBL" id="JACOMF010000125">
    <property type="protein sequence ID" value="MBC4019146.1"/>
    <property type="molecule type" value="Genomic_DNA"/>
</dbReference>
<comment type="caution">
    <text evidence="1">The sequence shown here is derived from an EMBL/GenBank/DDBJ whole genome shotgun (WGS) entry which is preliminary data.</text>
</comment>
<keyword evidence="2" id="KW-1185">Reference proteome</keyword>
<dbReference type="RefSeq" id="WP_186773874.1">
    <property type="nucleotide sequence ID" value="NZ_JACOMF010000125.1"/>
</dbReference>